<dbReference type="Proteomes" id="UP000762676">
    <property type="component" value="Unassembled WGS sequence"/>
</dbReference>
<feature type="region of interest" description="Disordered" evidence="1">
    <location>
        <begin position="190"/>
        <end position="216"/>
    </location>
</feature>
<proteinExistence type="predicted"/>
<evidence type="ECO:0000313" key="2">
    <source>
        <dbReference type="EMBL" id="GFR63491.1"/>
    </source>
</evidence>
<organism evidence="2 3">
    <name type="scientific">Elysia marginata</name>
    <dbReference type="NCBI Taxonomy" id="1093978"/>
    <lineage>
        <taxon>Eukaryota</taxon>
        <taxon>Metazoa</taxon>
        <taxon>Spiralia</taxon>
        <taxon>Lophotrochozoa</taxon>
        <taxon>Mollusca</taxon>
        <taxon>Gastropoda</taxon>
        <taxon>Heterobranchia</taxon>
        <taxon>Euthyneura</taxon>
        <taxon>Panpulmonata</taxon>
        <taxon>Sacoglossa</taxon>
        <taxon>Placobranchoidea</taxon>
        <taxon>Plakobranchidae</taxon>
        <taxon>Elysia</taxon>
    </lineage>
</organism>
<feature type="compositionally biased region" description="Polar residues" evidence="1">
    <location>
        <begin position="472"/>
        <end position="495"/>
    </location>
</feature>
<feature type="compositionally biased region" description="Basic and acidic residues" evidence="1">
    <location>
        <begin position="456"/>
        <end position="470"/>
    </location>
</feature>
<sequence length="876" mass="99449">MLPQPDGSSHRTSFVENVHSERKDAGRWATNNASSKWHGVFPKTPEKALGVSTYTARQKHETPTHFKNTDPEKRLEEMLAFNSNHHQLPHTRPVHGDVDSGMTTLQWRPSEYHDASVRRFGFHNDARVNSSDSGLFTAVENDEDFVSEKILDHNNYKPNSFGQPHSSYQFTDRANINSAYTYMNERDSNNFHQSKVVPSPTNPITYKGDTKSQQIPNNTQQNFKDQGNMHPNYEAVFPSVQRQHIWKTPVALIKAPTSQKEIVKQPYVPSNGTQPHGENHPMYSNNTTPKPPQSEIGVIQDIQGFHPEEISHQHHLNQQNRHRYRTSSHLESFQSYVHDLPKEGNTKIKQYQHQPIGQIYEQSQHHQEPSRCVQHHQNMAIPPASQYYQQQQAKPERPQILHQGQEYTDRKHEVTTQKQNTQSQPYLQNRHQFELQNQQPHAAPPQQIQRHISPENDQAFHDPNYNKHIENPSIQHGGSNATFVRQLSTTDMSSSSEKDSFKDNPSGRSKHPLSKEESVRSSTFLQEKLVEKDSVTSVNIRVRRRTKRVSSKAKKPAESHIQLSPEQYCFEDFKSSDSDTESLGHSQRSHLTWVRGGAGRYSDRAILGGSLHPPGPSFLSTHPSNFTRSFLMGNHVFGDGHSLSARSLGGRQRASVTKFNNSHGGPKLTEPHTVPEPFSTKPRKEFYEPITEPDSGQSGLSFSVVPGLLPDTSILVSRKEALNISKRDILDDATTATLAPQVSSSYSDQLVSNEENENSENTEGIYENCTSPESSTSFNLKTSKSPENSKNNSDYEDDSTVYESIHPQSLCGDNEQMDSDFENDRHLSVSSIGLPFGYQHVRNEKLNDKDGYLKDEEHDTCRSVGYLEQFAKSEKY</sequence>
<comment type="caution">
    <text evidence="2">The sequence shown here is derived from an EMBL/GenBank/DDBJ whole genome shotgun (WGS) entry which is preliminary data.</text>
</comment>
<feature type="region of interest" description="Disordered" evidence="1">
    <location>
        <begin position="659"/>
        <end position="680"/>
    </location>
</feature>
<keyword evidence="3" id="KW-1185">Reference proteome</keyword>
<feature type="compositionally biased region" description="Polar residues" evidence="1">
    <location>
        <begin position="269"/>
        <end position="288"/>
    </location>
</feature>
<reference evidence="2 3" key="1">
    <citation type="journal article" date="2021" name="Elife">
        <title>Chloroplast acquisition without the gene transfer in kleptoplastic sea slugs, Plakobranchus ocellatus.</title>
        <authorList>
            <person name="Maeda T."/>
            <person name="Takahashi S."/>
            <person name="Yoshida T."/>
            <person name="Shimamura S."/>
            <person name="Takaki Y."/>
            <person name="Nagai Y."/>
            <person name="Toyoda A."/>
            <person name="Suzuki Y."/>
            <person name="Arimoto A."/>
            <person name="Ishii H."/>
            <person name="Satoh N."/>
            <person name="Nishiyama T."/>
            <person name="Hasebe M."/>
            <person name="Maruyama T."/>
            <person name="Minagawa J."/>
            <person name="Obokata J."/>
            <person name="Shigenobu S."/>
        </authorList>
    </citation>
    <scope>NUCLEOTIDE SEQUENCE [LARGE SCALE GENOMIC DNA]</scope>
</reference>
<accession>A0AAV4ESK5</accession>
<dbReference type="AlphaFoldDB" id="A0AAV4ESK5"/>
<feature type="region of interest" description="Disordered" evidence="1">
    <location>
        <begin position="269"/>
        <end position="290"/>
    </location>
</feature>
<feature type="compositionally biased region" description="Polar residues" evidence="1">
    <location>
        <begin position="768"/>
        <end position="792"/>
    </location>
</feature>
<gene>
    <name evidence="2" type="ORF">ElyMa_001896400</name>
</gene>
<feature type="region of interest" description="Disordered" evidence="1">
    <location>
        <begin position="741"/>
        <end position="799"/>
    </location>
</feature>
<feature type="region of interest" description="Disordered" evidence="1">
    <location>
        <begin position="456"/>
        <end position="524"/>
    </location>
</feature>
<dbReference type="EMBL" id="BMAT01003855">
    <property type="protein sequence ID" value="GFR63491.1"/>
    <property type="molecule type" value="Genomic_DNA"/>
</dbReference>
<feature type="compositionally biased region" description="Polar residues" evidence="1">
    <location>
        <begin position="1"/>
        <end position="15"/>
    </location>
</feature>
<protein>
    <submittedName>
        <fullName evidence="2">Uncharacterized protein</fullName>
    </submittedName>
</protein>
<evidence type="ECO:0000256" key="1">
    <source>
        <dbReference type="SAM" id="MobiDB-lite"/>
    </source>
</evidence>
<feature type="region of interest" description="Disordered" evidence="1">
    <location>
        <begin position="1"/>
        <end position="30"/>
    </location>
</feature>
<name>A0AAV4ESK5_9GAST</name>
<feature type="compositionally biased region" description="Polar residues" evidence="1">
    <location>
        <begin position="741"/>
        <end position="751"/>
    </location>
</feature>
<evidence type="ECO:0000313" key="3">
    <source>
        <dbReference type="Proteomes" id="UP000762676"/>
    </source>
</evidence>